<keyword evidence="1" id="KW-1133">Transmembrane helix</keyword>
<dbReference type="Gene3D" id="3.55.50.30">
    <property type="match status" value="1"/>
</dbReference>
<evidence type="ECO:0000259" key="3">
    <source>
        <dbReference type="Pfam" id="PF16344"/>
    </source>
</evidence>
<dbReference type="Gene3D" id="2.60.120.1440">
    <property type="match status" value="1"/>
</dbReference>
<name>A1ZZ36_MICM2</name>
<sequence>MQNWDLLLAKYFAGEANHQEERQVLHWMQANPQEADKLKAVWKSTQSKQGFASDVHFAWQQVQRRINSTNNVTKLKRKAVSWVAAAVLVLGLGVVWWSLSQKKQTWQIAKTLTKKLDSLTLADGSKVWLHHTTQLRYPTTFGKSQRVVHLQGEAYFEIAKNPAKPFIIYSGNTITQVLGTSFNLKARPEEQKVEVSVNSGKVAFFDVAKPDKKVLLTQGNQGRFEAGKLKKIKAYHPNLFAWKTGVLSFEQAKLSTIVQTLTTHYGTPIRLANPQLGRCTLTTQLERLPLHEALEIIALTLHLQYQINDKEVLLSGKPCP</sequence>
<evidence type="ECO:0000313" key="4">
    <source>
        <dbReference type="EMBL" id="EAY24358.1"/>
    </source>
</evidence>
<dbReference type="Proteomes" id="UP000004095">
    <property type="component" value="Unassembled WGS sequence"/>
</dbReference>
<keyword evidence="1" id="KW-0472">Membrane</keyword>
<gene>
    <name evidence="4" type="ORF">M23134_02724</name>
</gene>
<dbReference type="EMBL" id="AAWS01000072">
    <property type="protein sequence ID" value="EAY24358.1"/>
    <property type="molecule type" value="Genomic_DNA"/>
</dbReference>
<feature type="domain" description="Protein FecR C-terminal" evidence="3">
    <location>
        <begin position="247"/>
        <end position="313"/>
    </location>
</feature>
<evidence type="ECO:0000256" key="1">
    <source>
        <dbReference type="SAM" id="Phobius"/>
    </source>
</evidence>
<keyword evidence="1" id="KW-0812">Transmembrane</keyword>
<dbReference type="Pfam" id="PF04773">
    <property type="entry name" value="FecR"/>
    <property type="match status" value="1"/>
</dbReference>
<organism evidence="4 5">
    <name type="scientific">Microscilla marina ATCC 23134</name>
    <dbReference type="NCBI Taxonomy" id="313606"/>
    <lineage>
        <taxon>Bacteria</taxon>
        <taxon>Pseudomonadati</taxon>
        <taxon>Bacteroidota</taxon>
        <taxon>Cytophagia</taxon>
        <taxon>Cytophagales</taxon>
        <taxon>Microscillaceae</taxon>
        <taxon>Microscilla</taxon>
    </lineage>
</organism>
<feature type="domain" description="FecR protein" evidence="2">
    <location>
        <begin position="112"/>
        <end position="202"/>
    </location>
</feature>
<dbReference type="InterPro" id="IPR006860">
    <property type="entry name" value="FecR"/>
</dbReference>
<dbReference type="PIRSF" id="PIRSF018266">
    <property type="entry name" value="FecR"/>
    <property type="match status" value="1"/>
</dbReference>
<dbReference type="OrthoDB" id="1452822at2"/>
<dbReference type="PANTHER" id="PTHR30273">
    <property type="entry name" value="PERIPLASMIC SIGNAL SENSOR AND SIGMA FACTOR ACTIVATOR FECR-RELATED"/>
    <property type="match status" value="1"/>
</dbReference>
<dbReference type="AlphaFoldDB" id="A1ZZ36"/>
<feature type="transmembrane region" description="Helical" evidence="1">
    <location>
        <begin position="79"/>
        <end position="99"/>
    </location>
</feature>
<dbReference type="PANTHER" id="PTHR30273:SF2">
    <property type="entry name" value="PROTEIN FECR"/>
    <property type="match status" value="1"/>
</dbReference>
<dbReference type="eggNOG" id="COG3712">
    <property type="taxonomic scope" value="Bacteria"/>
</dbReference>
<keyword evidence="5" id="KW-1185">Reference proteome</keyword>
<accession>A1ZZ36</accession>
<dbReference type="GO" id="GO:0016989">
    <property type="term" value="F:sigma factor antagonist activity"/>
    <property type="evidence" value="ECO:0007669"/>
    <property type="project" value="TreeGrafter"/>
</dbReference>
<dbReference type="InterPro" id="IPR012373">
    <property type="entry name" value="Ferrdict_sens_TM"/>
</dbReference>
<dbReference type="Pfam" id="PF16344">
    <property type="entry name" value="FecR_C"/>
    <property type="match status" value="1"/>
</dbReference>
<evidence type="ECO:0000259" key="2">
    <source>
        <dbReference type="Pfam" id="PF04773"/>
    </source>
</evidence>
<reference evidence="4 5" key="1">
    <citation type="submission" date="2007-01" db="EMBL/GenBank/DDBJ databases">
        <authorList>
            <person name="Haygood M."/>
            <person name="Podell S."/>
            <person name="Anderson C."/>
            <person name="Hopkinson B."/>
            <person name="Roe K."/>
            <person name="Barbeau K."/>
            <person name="Gaasterland T."/>
            <person name="Ferriera S."/>
            <person name="Johnson J."/>
            <person name="Kravitz S."/>
            <person name="Beeson K."/>
            <person name="Sutton G."/>
            <person name="Rogers Y.-H."/>
            <person name="Friedman R."/>
            <person name="Frazier M."/>
            <person name="Venter J.C."/>
        </authorList>
    </citation>
    <scope>NUCLEOTIDE SEQUENCE [LARGE SCALE GENOMIC DNA]</scope>
    <source>
        <strain evidence="4 5">ATCC 23134</strain>
    </source>
</reference>
<evidence type="ECO:0000313" key="5">
    <source>
        <dbReference type="Proteomes" id="UP000004095"/>
    </source>
</evidence>
<proteinExistence type="predicted"/>
<dbReference type="InterPro" id="IPR032508">
    <property type="entry name" value="FecR_C"/>
</dbReference>
<protein>
    <submittedName>
        <fullName evidence="4">Putative anti-sigma factor</fullName>
    </submittedName>
</protein>
<comment type="caution">
    <text evidence="4">The sequence shown here is derived from an EMBL/GenBank/DDBJ whole genome shotgun (WGS) entry which is preliminary data.</text>
</comment>
<dbReference type="RefSeq" id="WP_002704978.1">
    <property type="nucleotide sequence ID" value="NZ_AAWS01000072.1"/>
</dbReference>